<comment type="caution">
    <text evidence="3">The sequence shown here is derived from an EMBL/GenBank/DDBJ whole genome shotgun (WGS) entry which is preliminary data.</text>
</comment>
<keyword evidence="1" id="KW-0732">Signal</keyword>
<organism evidence="3 4">
    <name type="scientific">Caenorhabditis auriculariae</name>
    <dbReference type="NCBI Taxonomy" id="2777116"/>
    <lineage>
        <taxon>Eukaryota</taxon>
        <taxon>Metazoa</taxon>
        <taxon>Ecdysozoa</taxon>
        <taxon>Nematoda</taxon>
        <taxon>Chromadorea</taxon>
        <taxon>Rhabditida</taxon>
        <taxon>Rhabditina</taxon>
        <taxon>Rhabditomorpha</taxon>
        <taxon>Rhabditoidea</taxon>
        <taxon>Rhabditidae</taxon>
        <taxon>Peloderinae</taxon>
        <taxon>Caenorhabditis</taxon>
    </lineage>
</organism>
<feature type="chain" id="PRO_5035905970" description="Methyltransferase domain-containing protein" evidence="1">
    <location>
        <begin position="25"/>
        <end position="323"/>
    </location>
</feature>
<dbReference type="OrthoDB" id="5815019at2759"/>
<dbReference type="Gene3D" id="3.40.50.150">
    <property type="entry name" value="Vaccinia Virus protein VP39"/>
    <property type="match status" value="1"/>
</dbReference>
<dbReference type="PANTHER" id="PTHR32026">
    <property type="entry name" value="METHYLTRANSFERASE-LIKE PROTEIN 24"/>
    <property type="match status" value="1"/>
</dbReference>
<evidence type="ECO:0000313" key="3">
    <source>
        <dbReference type="EMBL" id="CAD6197012.1"/>
    </source>
</evidence>
<protein>
    <recommendedName>
        <fullName evidence="2">Methyltransferase domain-containing protein</fullName>
    </recommendedName>
</protein>
<dbReference type="AlphaFoldDB" id="A0A8S1HM57"/>
<evidence type="ECO:0000259" key="2">
    <source>
        <dbReference type="Pfam" id="PF13383"/>
    </source>
</evidence>
<proteinExistence type="predicted"/>
<keyword evidence="4" id="KW-1185">Reference proteome</keyword>
<feature type="signal peptide" evidence="1">
    <location>
        <begin position="1"/>
        <end position="24"/>
    </location>
</feature>
<reference evidence="3" key="1">
    <citation type="submission" date="2020-10" db="EMBL/GenBank/DDBJ databases">
        <authorList>
            <person name="Kikuchi T."/>
        </authorList>
    </citation>
    <scope>NUCLEOTIDE SEQUENCE</scope>
    <source>
        <strain evidence="3">NKZ352</strain>
    </source>
</reference>
<dbReference type="PANTHER" id="PTHR32026:SF27">
    <property type="entry name" value="METHYLTRANSFERASE FKBM DOMAIN-CONTAINING PROTEIN-RELATED"/>
    <property type="match status" value="1"/>
</dbReference>
<evidence type="ECO:0000313" key="4">
    <source>
        <dbReference type="Proteomes" id="UP000835052"/>
    </source>
</evidence>
<name>A0A8S1HM57_9PELO</name>
<accession>A0A8S1HM57</accession>
<gene>
    <name evidence="3" type="ORF">CAUJ_LOCUS12923</name>
</gene>
<dbReference type="InterPro" id="IPR029063">
    <property type="entry name" value="SAM-dependent_MTases_sf"/>
</dbReference>
<feature type="domain" description="Methyltransferase" evidence="2">
    <location>
        <begin position="111"/>
        <end position="302"/>
    </location>
</feature>
<dbReference type="InterPro" id="IPR025714">
    <property type="entry name" value="Methyltranfer_dom"/>
</dbReference>
<dbReference type="SUPFAM" id="SSF53335">
    <property type="entry name" value="S-adenosyl-L-methionine-dependent methyltransferases"/>
    <property type="match status" value="1"/>
</dbReference>
<evidence type="ECO:0000256" key="1">
    <source>
        <dbReference type="SAM" id="SignalP"/>
    </source>
</evidence>
<dbReference type="Pfam" id="PF13383">
    <property type="entry name" value="Methyltransf_22"/>
    <property type="match status" value="1"/>
</dbReference>
<dbReference type="EMBL" id="CAJGYM010000083">
    <property type="protein sequence ID" value="CAD6197012.1"/>
    <property type="molecule type" value="Genomic_DNA"/>
</dbReference>
<dbReference type="InterPro" id="IPR026913">
    <property type="entry name" value="METTL24"/>
</dbReference>
<dbReference type="Proteomes" id="UP000835052">
    <property type="component" value="Unassembled WGS sequence"/>
</dbReference>
<sequence length="323" mass="36693">MASNKYTFVLLAVIILLLVFLVLRREITPEYQREEINSLIAKQLANQKKGVSVQPTIGSDGQVTWQRESANKPRNPEIKIDVLQEYFSKQKDERVQLLKTINDQYARGNQYYAVLYNAIVPEMYCPDMVRIGNVNDGGKWICNPWALPRGNCSVYSLGLNNEVSFEKEVQQFTKNGCRLFGYDVNYQYNETKTAYAAMNGNVGQVEISNQTNFNTSAKSIETLFEENGDSYAEIFKIDIEGAENLALEPFLAKYRVCQILIELHGQPGEMLQILVAVAKRGYLLYFFEVNGNSLSASEFSFIHPDCAARYEAVLLAPYLAEIY</sequence>